<feature type="repeat" description="TPR" evidence="1">
    <location>
        <begin position="422"/>
        <end position="455"/>
    </location>
</feature>
<evidence type="ECO:0000313" key="3">
    <source>
        <dbReference type="EMBL" id="TWI05817.1"/>
    </source>
</evidence>
<dbReference type="PROSITE" id="PS50005">
    <property type="entry name" value="TPR"/>
    <property type="match status" value="1"/>
</dbReference>
<keyword evidence="1" id="KW-0802">TPR repeat</keyword>
<dbReference type="InterPro" id="IPR011990">
    <property type="entry name" value="TPR-like_helical_dom_sf"/>
</dbReference>
<protein>
    <submittedName>
        <fullName evidence="3">Putative peptide modification system cyclase</fullName>
    </submittedName>
</protein>
<sequence length="889" mass="97403">MQSGMDDKAVPDAPAPNPATPGQGDTPQVRTLLLTDLCESTSLVERLGDALAAALFREHDRLVLELQQRWRGRLIDRSDGLLLLFERPIDGLGFALDYMRGLHELGKARKLNLQARAGLHVGEVLTWLNSDEAVRAGAKSLEVEGIAKPLAGRLMSLARPGQILLSAVAEPMSHRAASELGERGRHLVWKSYGRWRFKGVPNAQEIFEVGEPGLAALRMPKHNAKAWRDIPLWRRPAALAAEVLLVVGLGTGAWFLTRPQPAIAFNERDWVVVGDLRNLTGQPVLDESLEQAFRISLEQSRYVNVLSDLKVRDTLALMKRKPDEPLDRATASEVAIRDGARAVILPTVAEVGGRVRVSAEVVDPHTQTTVYAESADGVGAVSALDSIDKVTAELRNKLGEAIQSIEHDSAPLPDVSTENLDALKAYALGLKRRYAGESGEALNFFQRAVELDPNFALAVLASSRIFISNGDMPAARRELDRAANLRSHLSDRERLLLDAYLTHFGPIEPQLQRWQQIIDMYPDSHDAHFTLAQDSAFYANRYRQGLAHATAAAVTQFSGQAPAQYLQGMLLLGLDRYSEAMRMFKSSREAGFSGAGSSYGYAFAAQRDYAMAEKMLAARKGADSHTENLEIPFSAMMIAVDRGRWQEAETSADQGLRSAMKVEPLITSPEWRIRKLAVEVLAAKNPEALQERLLQEIRRLHAEAAKTDAVYPNLSETMSFGAGYLGARLDALPVVQAALQAVAPEGIRGYPLLIQMRQVLLAEQERLQGKPQRAIARLRTLIPREDAMFAVHSALMRAARAGGDSVLALREAQWLSSHRGRAYIEGTAAGLPSVVNLADTTLAKLEAAEILAKTGHAAEAKAELDAFKAAWPPSQLPDRLRQRVAALEP</sequence>
<dbReference type="InterPro" id="IPR001054">
    <property type="entry name" value="A/G_cyclase"/>
</dbReference>
<keyword evidence="4" id="KW-1185">Reference proteome</keyword>
<dbReference type="SUPFAM" id="SSF48452">
    <property type="entry name" value="TPR-like"/>
    <property type="match status" value="1"/>
</dbReference>
<dbReference type="GO" id="GO:0035556">
    <property type="term" value="P:intracellular signal transduction"/>
    <property type="evidence" value="ECO:0007669"/>
    <property type="project" value="InterPro"/>
</dbReference>
<dbReference type="Gene3D" id="1.25.40.10">
    <property type="entry name" value="Tetratricopeptide repeat domain"/>
    <property type="match status" value="2"/>
</dbReference>
<name>A0A562LDV7_9GAMM</name>
<dbReference type="SUPFAM" id="SSF55073">
    <property type="entry name" value="Nucleotide cyclase"/>
    <property type="match status" value="1"/>
</dbReference>
<proteinExistence type="predicted"/>
<evidence type="ECO:0000256" key="2">
    <source>
        <dbReference type="SAM" id="MobiDB-lite"/>
    </source>
</evidence>
<feature type="region of interest" description="Disordered" evidence="2">
    <location>
        <begin position="1"/>
        <end position="27"/>
    </location>
</feature>
<dbReference type="Proteomes" id="UP000315167">
    <property type="component" value="Unassembled WGS sequence"/>
</dbReference>
<dbReference type="InterPro" id="IPR030966">
    <property type="entry name" value="Mod_pep_cyc"/>
</dbReference>
<evidence type="ECO:0000313" key="4">
    <source>
        <dbReference type="Proteomes" id="UP000315167"/>
    </source>
</evidence>
<dbReference type="Gene3D" id="3.30.70.1230">
    <property type="entry name" value="Nucleotide cyclase"/>
    <property type="match status" value="1"/>
</dbReference>
<feature type="compositionally biased region" description="Basic and acidic residues" evidence="2">
    <location>
        <begin position="1"/>
        <end position="10"/>
    </location>
</feature>
<dbReference type="InterPro" id="IPR019734">
    <property type="entry name" value="TPR_rpt"/>
</dbReference>
<evidence type="ECO:0000256" key="1">
    <source>
        <dbReference type="PROSITE-ProRule" id="PRU00339"/>
    </source>
</evidence>
<dbReference type="PANTHER" id="PTHR43081">
    <property type="entry name" value="ADENYLATE CYCLASE, TERMINAL-DIFFERENTIATION SPECIFIC-RELATED"/>
    <property type="match status" value="1"/>
</dbReference>
<gene>
    <name evidence="3" type="ORF">IP90_00073</name>
</gene>
<dbReference type="CDD" id="cd07302">
    <property type="entry name" value="CHD"/>
    <property type="match status" value="1"/>
</dbReference>
<dbReference type="AlphaFoldDB" id="A0A562LDV7"/>
<comment type="caution">
    <text evidence="3">The sequence shown here is derived from an EMBL/GenBank/DDBJ whole genome shotgun (WGS) entry which is preliminary data.</text>
</comment>
<reference evidence="3 4" key="1">
    <citation type="journal article" date="2015" name="Stand. Genomic Sci.">
        <title>Genomic Encyclopedia of Bacterial and Archaeal Type Strains, Phase III: the genomes of soil and plant-associated and newly described type strains.</title>
        <authorList>
            <person name="Whitman W.B."/>
            <person name="Woyke T."/>
            <person name="Klenk H.P."/>
            <person name="Zhou Y."/>
            <person name="Lilburn T.G."/>
            <person name="Beck B.J."/>
            <person name="De Vos P."/>
            <person name="Vandamme P."/>
            <person name="Eisen J.A."/>
            <person name="Garrity G."/>
            <person name="Hugenholtz P."/>
            <person name="Kyrpides N.C."/>
        </authorList>
    </citation>
    <scope>NUCLEOTIDE SEQUENCE [LARGE SCALE GENOMIC DNA]</scope>
    <source>
        <strain evidence="3 4">CGMCC 1.10821</strain>
    </source>
</reference>
<dbReference type="EMBL" id="VLKN01000001">
    <property type="protein sequence ID" value="TWI05817.1"/>
    <property type="molecule type" value="Genomic_DNA"/>
</dbReference>
<dbReference type="GO" id="GO:0004016">
    <property type="term" value="F:adenylate cyclase activity"/>
    <property type="evidence" value="ECO:0007669"/>
    <property type="project" value="UniProtKB-ARBA"/>
</dbReference>
<dbReference type="NCBIfam" id="TIGR04510">
    <property type="entry name" value="mod_pep_cyc"/>
    <property type="match status" value="1"/>
</dbReference>
<dbReference type="GO" id="GO:0009190">
    <property type="term" value="P:cyclic nucleotide biosynthetic process"/>
    <property type="evidence" value="ECO:0007669"/>
    <property type="project" value="InterPro"/>
</dbReference>
<accession>A0A562LDV7</accession>
<organism evidence="3 4">
    <name type="scientific">Luteimonas cucumeris</name>
    <dbReference type="NCBI Taxonomy" id="985012"/>
    <lineage>
        <taxon>Bacteria</taxon>
        <taxon>Pseudomonadati</taxon>
        <taxon>Pseudomonadota</taxon>
        <taxon>Gammaproteobacteria</taxon>
        <taxon>Lysobacterales</taxon>
        <taxon>Lysobacteraceae</taxon>
        <taxon>Luteimonas</taxon>
    </lineage>
</organism>
<dbReference type="InterPro" id="IPR050697">
    <property type="entry name" value="Adenylyl/Guanylyl_Cyclase_3/4"/>
</dbReference>
<dbReference type="PANTHER" id="PTHR43081:SF1">
    <property type="entry name" value="ADENYLATE CYCLASE, TERMINAL-DIFFERENTIATION SPECIFIC"/>
    <property type="match status" value="1"/>
</dbReference>
<dbReference type="InterPro" id="IPR029787">
    <property type="entry name" value="Nucleotide_cyclase"/>
</dbReference>
<dbReference type="Gene3D" id="3.40.50.10610">
    <property type="entry name" value="ABC-type transport auxiliary lipoprotein component"/>
    <property type="match status" value="1"/>
</dbReference>